<accession>A0A7W7KS84</accession>
<dbReference type="RefSeq" id="WP_184597804.1">
    <property type="nucleotide sequence ID" value="NZ_JACHLI010000049.1"/>
</dbReference>
<keyword evidence="1" id="KW-1133">Transmembrane helix</keyword>
<protein>
    <submittedName>
        <fullName evidence="2">Uncharacterized protein</fullName>
    </submittedName>
</protein>
<organism evidence="2 3">
    <name type="scientific">Pseudomonas nitroreducens</name>
    <dbReference type="NCBI Taxonomy" id="46680"/>
    <lineage>
        <taxon>Bacteria</taxon>
        <taxon>Pseudomonadati</taxon>
        <taxon>Pseudomonadota</taxon>
        <taxon>Gammaproteobacteria</taxon>
        <taxon>Pseudomonadales</taxon>
        <taxon>Pseudomonadaceae</taxon>
        <taxon>Pseudomonas</taxon>
    </lineage>
</organism>
<comment type="caution">
    <text evidence="2">The sequence shown here is derived from an EMBL/GenBank/DDBJ whole genome shotgun (WGS) entry which is preliminary data.</text>
</comment>
<evidence type="ECO:0000256" key="1">
    <source>
        <dbReference type="SAM" id="Phobius"/>
    </source>
</evidence>
<keyword evidence="1" id="KW-0472">Membrane</keyword>
<keyword evidence="1" id="KW-0812">Transmembrane</keyword>
<dbReference type="EMBL" id="JACHLI010000049">
    <property type="protein sequence ID" value="MBB4867851.1"/>
    <property type="molecule type" value="Genomic_DNA"/>
</dbReference>
<proteinExistence type="predicted"/>
<sequence>MRSLDQNPHGPVSVHTAVSAPANCTPRTFLAGLWPWVTDCFWPPFARPAKFALGCMALFQVSILVAQLLDFLGYFPFNQHPTIWILFTGSLSANLMAVAGGFFPTVIAIWLTIMAGIFLPEWCKTVCNKGQSRLAQKGVDQK</sequence>
<feature type="transmembrane region" description="Helical" evidence="1">
    <location>
        <begin position="95"/>
        <end position="119"/>
    </location>
</feature>
<gene>
    <name evidence="2" type="ORF">HNP46_006770</name>
</gene>
<feature type="transmembrane region" description="Helical" evidence="1">
    <location>
        <begin position="51"/>
        <end position="75"/>
    </location>
</feature>
<evidence type="ECO:0000313" key="2">
    <source>
        <dbReference type="EMBL" id="MBB4867851.1"/>
    </source>
</evidence>
<dbReference type="AlphaFoldDB" id="A0A7W7KS84"/>
<dbReference type="Proteomes" id="UP000566995">
    <property type="component" value="Unassembled WGS sequence"/>
</dbReference>
<reference evidence="2 3" key="1">
    <citation type="submission" date="2020-08" db="EMBL/GenBank/DDBJ databases">
        <title>Functional genomics of gut bacteria from endangered species of beetles.</title>
        <authorList>
            <person name="Carlos-Shanley C."/>
        </authorList>
    </citation>
    <scope>NUCLEOTIDE SEQUENCE [LARGE SCALE GENOMIC DNA]</scope>
    <source>
        <strain evidence="2 3">S00179</strain>
    </source>
</reference>
<name>A0A7W7KS84_PSENT</name>
<evidence type="ECO:0000313" key="3">
    <source>
        <dbReference type="Proteomes" id="UP000566995"/>
    </source>
</evidence>